<evidence type="ECO:0000256" key="1">
    <source>
        <dbReference type="ARBA" id="ARBA00022460"/>
    </source>
</evidence>
<organism evidence="4 5">
    <name type="scientific">Penaeus vannamei</name>
    <name type="common">Whiteleg shrimp</name>
    <name type="synonym">Litopenaeus vannamei</name>
    <dbReference type="NCBI Taxonomy" id="6689"/>
    <lineage>
        <taxon>Eukaryota</taxon>
        <taxon>Metazoa</taxon>
        <taxon>Ecdysozoa</taxon>
        <taxon>Arthropoda</taxon>
        <taxon>Crustacea</taxon>
        <taxon>Multicrustacea</taxon>
        <taxon>Malacostraca</taxon>
        <taxon>Eumalacostraca</taxon>
        <taxon>Eucarida</taxon>
        <taxon>Decapoda</taxon>
        <taxon>Dendrobranchiata</taxon>
        <taxon>Penaeoidea</taxon>
        <taxon>Penaeidae</taxon>
        <taxon>Penaeus</taxon>
    </lineage>
</organism>
<feature type="region of interest" description="Disordered" evidence="3">
    <location>
        <begin position="324"/>
        <end position="357"/>
    </location>
</feature>
<proteinExistence type="predicted"/>
<dbReference type="PROSITE" id="PS51155">
    <property type="entry name" value="CHIT_BIND_RR_2"/>
    <property type="match status" value="1"/>
</dbReference>
<dbReference type="PANTHER" id="PTHR10380">
    <property type="entry name" value="CUTICLE PROTEIN"/>
    <property type="match status" value="1"/>
</dbReference>
<dbReference type="GO" id="GO:0062129">
    <property type="term" value="C:chitin-based extracellular matrix"/>
    <property type="evidence" value="ECO:0007669"/>
    <property type="project" value="TreeGrafter"/>
</dbReference>
<dbReference type="PROSITE" id="PS00233">
    <property type="entry name" value="CHIT_BIND_RR_1"/>
    <property type="match status" value="1"/>
</dbReference>
<evidence type="ECO:0000256" key="2">
    <source>
        <dbReference type="PROSITE-ProRule" id="PRU00497"/>
    </source>
</evidence>
<evidence type="ECO:0000313" key="5">
    <source>
        <dbReference type="Proteomes" id="UP000283509"/>
    </source>
</evidence>
<dbReference type="InterPro" id="IPR031311">
    <property type="entry name" value="CHIT_BIND_RR_consensus"/>
</dbReference>
<dbReference type="PRINTS" id="PR00947">
    <property type="entry name" value="CUTICLE"/>
</dbReference>
<keyword evidence="5" id="KW-1185">Reference proteome</keyword>
<dbReference type="PANTHER" id="PTHR10380:SF224">
    <property type="entry name" value="CUTICULAR PROTEIN 12A"/>
    <property type="match status" value="1"/>
</dbReference>
<feature type="compositionally biased region" description="Low complexity" evidence="3">
    <location>
        <begin position="326"/>
        <end position="338"/>
    </location>
</feature>
<dbReference type="InterPro" id="IPR000618">
    <property type="entry name" value="Insect_cuticle"/>
</dbReference>
<dbReference type="OrthoDB" id="6377716at2759"/>
<evidence type="ECO:0008006" key="6">
    <source>
        <dbReference type="Google" id="ProtNLM"/>
    </source>
</evidence>
<gene>
    <name evidence="4" type="ORF">C7M84_000506</name>
</gene>
<dbReference type="Pfam" id="PF00379">
    <property type="entry name" value="Chitin_bind_4"/>
    <property type="match status" value="1"/>
</dbReference>
<keyword evidence="1 2" id="KW-0193">Cuticle</keyword>
<reference evidence="4 5" key="1">
    <citation type="submission" date="2018-04" db="EMBL/GenBank/DDBJ databases">
        <authorList>
            <person name="Zhang X."/>
            <person name="Yuan J."/>
            <person name="Li F."/>
            <person name="Xiang J."/>
        </authorList>
    </citation>
    <scope>NUCLEOTIDE SEQUENCE [LARGE SCALE GENOMIC DNA]</scope>
    <source>
        <tissue evidence="4">Muscle</tissue>
    </source>
</reference>
<feature type="region of interest" description="Disordered" evidence="3">
    <location>
        <begin position="437"/>
        <end position="460"/>
    </location>
</feature>
<sequence length="460" mass="51432">MAISSYGNPVQESQSLFATTFIEALRPCGRRRWLRLFMMAPGNCHQPRRAYQSQTIPRATQLVRIRLGVTWLYVLLGFNRGDRACVAAAWADKQSDESIKSWLFKELDAKAIELSVILLTALCHVLGRSTAAAAGQLNRVGSGGVVYAAAPQERGAYAVARAGGPYNYGYNTGDGIAKVEVRQPSGTVVGSYRYFDPNGKQVVRSYIADEKGFRVLGNDLPISPDTPASQVHGTPAFTGAVEGTSEFDVPPPLSPNTQYQTTHTVNVPQTQQPQSVQQQALQQQQSALLQEQQLQFQQQQEQLEEQRRQLRLQQEKLEALQRDLEQQQQSFRQQYEKQTQQHVLTQPEPQPQPSQQQFQYQTQNTLSGGYTSPYYYYPHQYDYDFPAGFAFAGLPVVKPPVGAKRVHPEEPFSAGHTASRVNIRPPVAPHRNYATHSNPITAGHTKDRRHHSSYVIGLAR</sequence>
<accession>A0A423TWA1</accession>
<dbReference type="AlphaFoldDB" id="A0A423TWA1"/>
<protein>
    <recommendedName>
        <fullName evidence="6">Cuticular protein</fullName>
    </recommendedName>
</protein>
<comment type="caution">
    <text evidence="4">The sequence shown here is derived from an EMBL/GenBank/DDBJ whole genome shotgun (WGS) entry which is preliminary data.</text>
</comment>
<reference evidence="4 5" key="2">
    <citation type="submission" date="2019-01" db="EMBL/GenBank/DDBJ databases">
        <title>The decoding of complex shrimp genome reveals the adaptation for benthos swimmer, frequently molting mechanism and breeding impact on genome.</title>
        <authorList>
            <person name="Sun Y."/>
            <person name="Gao Y."/>
            <person name="Yu Y."/>
        </authorList>
    </citation>
    <scope>NUCLEOTIDE SEQUENCE [LARGE SCALE GENOMIC DNA]</scope>
    <source>
        <tissue evidence="4">Muscle</tissue>
    </source>
</reference>
<evidence type="ECO:0000256" key="3">
    <source>
        <dbReference type="SAM" id="MobiDB-lite"/>
    </source>
</evidence>
<dbReference type="InterPro" id="IPR050468">
    <property type="entry name" value="Cuticle_Struct_Prot"/>
</dbReference>
<evidence type="ECO:0000313" key="4">
    <source>
        <dbReference type="EMBL" id="ROT80748.1"/>
    </source>
</evidence>
<dbReference type="EMBL" id="QCYY01001074">
    <property type="protein sequence ID" value="ROT80748.1"/>
    <property type="molecule type" value="Genomic_DNA"/>
</dbReference>
<dbReference type="GO" id="GO:0008010">
    <property type="term" value="F:structural constituent of chitin-based larval cuticle"/>
    <property type="evidence" value="ECO:0007669"/>
    <property type="project" value="TreeGrafter"/>
</dbReference>
<dbReference type="Proteomes" id="UP000283509">
    <property type="component" value="Unassembled WGS sequence"/>
</dbReference>
<name>A0A423TWA1_PENVA</name>